<reference evidence="1 2" key="1">
    <citation type="submission" date="2020-02" db="EMBL/GenBank/DDBJ databases">
        <authorList>
            <person name="Zheng R.K."/>
            <person name="Sun C.M."/>
        </authorList>
    </citation>
    <scope>NUCLEOTIDE SEQUENCE [LARGE SCALE GENOMIC DNA]</scope>
    <source>
        <strain evidence="2">zrk23</strain>
    </source>
</reference>
<dbReference type="EMBL" id="CP049109">
    <property type="protein sequence ID" value="QIG78652.1"/>
    <property type="molecule type" value="Genomic_DNA"/>
</dbReference>
<dbReference type="RefSeq" id="WP_165325650.1">
    <property type="nucleotide sequence ID" value="NZ_CP049109.1"/>
</dbReference>
<protein>
    <submittedName>
        <fullName evidence="1">Uncharacterized protein</fullName>
    </submittedName>
</protein>
<dbReference type="KEGG" id="spzr:G5C33_01855"/>
<evidence type="ECO:0000313" key="2">
    <source>
        <dbReference type="Proteomes" id="UP000501568"/>
    </source>
</evidence>
<dbReference type="AlphaFoldDB" id="A0A6G6Y153"/>
<name>A0A6G6Y153_9SPHN</name>
<proteinExistence type="predicted"/>
<evidence type="ECO:0000313" key="1">
    <source>
        <dbReference type="EMBL" id="QIG78652.1"/>
    </source>
</evidence>
<gene>
    <name evidence="1" type="ORF">G5C33_01855</name>
</gene>
<sequence>MDAERRRALQERRVAMQGRIDRERQRGALWGEDGRLIAAGARFTLHYRDDAERIDWLAGMVPSGAFHLRWDALPGAISNAVFEEERAAFARVILEAIAPEAPVYVVPGNGLAPILEFTRAEFDRHAERLVDIDREMWLSGAPHWLIEFRKWEMHAIGLPQPEDARWHRKRDEEPPAA</sequence>
<keyword evidence="2" id="KW-1185">Reference proteome</keyword>
<dbReference type="Proteomes" id="UP000501568">
    <property type="component" value="Chromosome"/>
</dbReference>
<organism evidence="1 2">
    <name type="scientific">Stakelama tenebrarum</name>
    <dbReference type="NCBI Taxonomy" id="2711215"/>
    <lineage>
        <taxon>Bacteria</taxon>
        <taxon>Pseudomonadati</taxon>
        <taxon>Pseudomonadota</taxon>
        <taxon>Alphaproteobacteria</taxon>
        <taxon>Sphingomonadales</taxon>
        <taxon>Sphingomonadaceae</taxon>
        <taxon>Stakelama</taxon>
    </lineage>
</organism>
<accession>A0A6G6Y153</accession>